<dbReference type="Pfam" id="PF00085">
    <property type="entry name" value="Thioredoxin"/>
    <property type="match status" value="1"/>
</dbReference>
<evidence type="ECO:0000256" key="2">
    <source>
        <dbReference type="SAM" id="SignalP"/>
    </source>
</evidence>
<keyword evidence="2" id="KW-0732">Signal</keyword>
<dbReference type="Gene3D" id="3.40.30.10">
    <property type="entry name" value="Glutaredoxin"/>
    <property type="match status" value="1"/>
</dbReference>
<name>A0ABD1LAC2_9FABA</name>
<sequence>MATSLLLLVITCFSFLPSLYSSPYFLYDLQSQCSLAISPHPPLQMDVNFIEGVLSGRKRTGYVSILFYASWCPFSRKMLPEFEILSFMFPQVEHMVLEQSSALPSLYSKYGIHSLPAILLVNQTSRLRYHGSNNLNALEEFYDKNTGLEARNNFVVGRLSNLMSDEHSTIKGLCLKEISIREPYLALSILFLCLRIVLVVFPAIMSRLQAFWNWYFPHLNLQIFGQVMEHVLSVTDVKRVRTKLRLCKTRNFHERVRSTQVWTSSLTSVSLGDSSARRFVLKVETVPHSVY</sequence>
<dbReference type="InterPro" id="IPR013766">
    <property type="entry name" value="Thioredoxin_domain"/>
</dbReference>
<feature type="signal peptide" evidence="2">
    <location>
        <begin position="1"/>
        <end position="21"/>
    </location>
</feature>
<dbReference type="AlphaFoldDB" id="A0ABD1LAC2"/>
<keyword evidence="5" id="KW-1185">Reference proteome</keyword>
<keyword evidence="1" id="KW-0812">Transmembrane</keyword>
<feature type="chain" id="PRO_5044749227" description="Thioredoxin domain-containing protein" evidence="2">
    <location>
        <begin position="22"/>
        <end position="291"/>
    </location>
</feature>
<protein>
    <recommendedName>
        <fullName evidence="3">Thioredoxin domain-containing protein</fullName>
    </recommendedName>
</protein>
<comment type="caution">
    <text evidence="4">The sequence shown here is derived from an EMBL/GenBank/DDBJ whole genome shotgun (WGS) entry which is preliminary data.</text>
</comment>
<proteinExistence type="predicted"/>
<feature type="transmembrane region" description="Helical" evidence="1">
    <location>
        <begin position="184"/>
        <end position="204"/>
    </location>
</feature>
<gene>
    <name evidence="4" type="ORF">Fmac_029440</name>
</gene>
<dbReference type="InterPro" id="IPR036249">
    <property type="entry name" value="Thioredoxin-like_sf"/>
</dbReference>
<dbReference type="PANTHER" id="PTHR47126:SF3">
    <property type="entry name" value="5'-ADENYLYLSULFATE REDUCTASE-LIKE 5"/>
    <property type="match status" value="1"/>
</dbReference>
<evidence type="ECO:0000259" key="3">
    <source>
        <dbReference type="PROSITE" id="PS51352"/>
    </source>
</evidence>
<evidence type="ECO:0000313" key="4">
    <source>
        <dbReference type="EMBL" id="KAL2320471.1"/>
    </source>
</evidence>
<dbReference type="PANTHER" id="PTHR47126">
    <property type="entry name" value="5'-ADENYLYLSULFATE REDUCTASE-LIKE 7"/>
    <property type="match status" value="1"/>
</dbReference>
<dbReference type="SUPFAM" id="SSF52833">
    <property type="entry name" value="Thioredoxin-like"/>
    <property type="match status" value="1"/>
</dbReference>
<dbReference type="EMBL" id="JBGMDY010000010">
    <property type="protein sequence ID" value="KAL2320471.1"/>
    <property type="molecule type" value="Genomic_DNA"/>
</dbReference>
<reference evidence="4 5" key="1">
    <citation type="submission" date="2024-08" db="EMBL/GenBank/DDBJ databases">
        <title>Insights into the chromosomal genome structure of Flemingia macrophylla.</title>
        <authorList>
            <person name="Ding Y."/>
            <person name="Zhao Y."/>
            <person name="Bi W."/>
            <person name="Wu M."/>
            <person name="Zhao G."/>
            <person name="Gong Y."/>
            <person name="Li W."/>
            <person name="Zhang P."/>
        </authorList>
    </citation>
    <scope>NUCLEOTIDE SEQUENCE [LARGE SCALE GENOMIC DNA]</scope>
    <source>
        <strain evidence="4">DYQJB</strain>
        <tissue evidence="4">Leaf</tissue>
    </source>
</reference>
<keyword evidence="1" id="KW-0472">Membrane</keyword>
<evidence type="ECO:0000313" key="5">
    <source>
        <dbReference type="Proteomes" id="UP001603857"/>
    </source>
</evidence>
<dbReference type="PROSITE" id="PS51352">
    <property type="entry name" value="THIOREDOXIN_2"/>
    <property type="match status" value="1"/>
</dbReference>
<keyword evidence="1" id="KW-1133">Transmembrane helix</keyword>
<accession>A0ABD1LAC2</accession>
<organism evidence="4 5">
    <name type="scientific">Flemingia macrophylla</name>
    <dbReference type="NCBI Taxonomy" id="520843"/>
    <lineage>
        <taxon>Eukaryota</taxon>
        <taxon>Viridiplantae</taxon>
        <taxon>Streptophyta</taxon>
        <taxon>Embryophyta</taxon>
        <taxon>Tracheophyta</taxon>
        <taxon>Spermatophyta</taxon>
        <taxon>Magnoliopsida</taxon>
        <taxon>eudicotyledons</taxon>
        <taxon>Gunneridae</taxon>
        <taxon>Pentapetalae</taxon>
        <taxon>rosids</taxon>
        <taxon>fabids</taxon>
        <taxon>Fabales</taxon>
        <taxon>Fabaceae</taxon>
        <taxon>Papilionoideae</taxon>
        <taxon>50 kb inversion clade</taxon>
        <taxon>NPAAA clade</taxon>
        <taxon>indigoferoid/millettioid clade</taxon>
        <taxon>Phaseoleae</taxon>
        <taxon>Flemingia</taxon>
    </lineage>
</organism>
<evidence type="ECO:0000256" key="1">
    <source>
        <dbReference type="SAM" id="Phobius"/>
    </source>
</evidence>
<feature type="domain" description="Thioredoxin" evidence="3">
    <location>
        <begin position="34"/>
        <end position="147"/>
    </location>
</feature>
<dbReference type="InterPro" id="IPR044794">
    <property type="entry name" value="APRL5/7"/>
</dbReference>
<dbReference type="Proteomes" id="UP001603857">
    <property type="component" value="Unassembled WGS sequence"/>
</dbReference>